<evidence type="ECO:0000256" key="1">
    <source>
        <dbReference type="SAM" id="MobiDB-lite"/>
    </source>
</evidence>
<dbReference type="AlphaFoldDB" id="A0AAE1BN27"/>
<accession>A0AAE1BN27</accession>
<dbReference type="Proteomes" id="UP001286313">
    <property type="component" value="Unassembled WGS sequence"/>
</dbReference>
<protein>
    <submittedName>
        <fullName evidence="2">Uncharacterized protein</fullName>
    </submittedName>
</protein>
<evidence type="ECO:0000313" key="2">
    <source>
        <dbReference type="EMBL" id="KAK3853565.1"/>
    </source>
</evidence>
<name>A0AAE1BN27_PETCI</name>
<sequence>MTQLLVMVFSASGSRVLAPYRNIDEHVGKTHVTPMMTRLPHLLPSHVPSLATLVLGGGRRGNKGDPSSHEYALMQPRRSQEAEKSLRRYKLNEWWREEPARHEMNPIRSFNTLT</sequence>
<evidence type="ECO:0000313" key="3">
    <source>
        <dbReference type="Proteomes" id="UP001286313"/>
    </source>
</evidence>
<keyword evidence="3" id="KW-1185">Reference proteome</keyword>
<gene>
    <name evidence="2" type="ORF">Pcinc_039902</name>
</gene>
<feature type="region of interest" description="Disordered" evidence="1">
    <location>
        <begin position="56"/>
        <end position="83"/>
    </location>
</feature>
<organism evidence="2 3">
    <name type="scientific">Petrolisthes cinctipes</name>
    <name type="common">Flat porcelain crab</name>
    <dbReference type="NCBI Taxonomy" id="88211"/>
    <lineage>
        <taxon>Eukaryota</taxon>
        <taxon>Metazoa</taxon>
        <taxon>Ecdysozoa</taxon>
        <taxon>Arthropoda</taxon>
        <taxon>Crustacea</taxon>
        <taxon>Multicrustacea</taxon>
        <taxon>Malacostraca</taxon>
        <taxon>Eumalacostraca</taxon>
        <taxon>Eucarida</taxon>
        <taxon>Decapoda</taxon>
        <taxon>Pleocyemata</taxon>
        <taxon>Anomura</taxon>
        <taxon>Galatheoidea</taxon>
        <taxon>Porcellanidae</taxon>
        <taxon>Petrolisthes</taxon>
    </lineage>
</organism>
<comment type="caution">
    <text evidence="2">The sequence shown here is derived from an EMBL/GenBank/DDBJ whole genome shotgun (WGS) entry which is preliminary data.</text>
</comment>
<reference evidence="2" key="1">
    <citation type="submission" date="2023-10" db="EMBL/GenBank/DDBJ databases">
        <title>Genome assemblies of two species of porcelain crab, Petrolisthes cinctipes and Petrolisthes manimaculis (Anomura: Porcellanidae).</title>
        <authorList>
            <person name="Angst P."/>
        </authorList>
    </citation>
    <scope>NUCLEOTIDE SEQUENCE</scope>
    <source>
        <strain evidence="2">PB745_01</strain>
        <tissue evidence="2">Gill</tissue>
    </source>
</reference>
<dbReference type="EMBL" id="JAWQEG010006913">
    <property type="protein sequence ID" value="KAK3853565.1"/>
    <property type="molecule type" value="Genomic_DNA"/>
</dbReference>
<proteinExistence type="predicted"/>